<evidence type="ECO:0000313" key="6">
    <source>
        <dbReference type="EMBL" id="HCT58686.1"/>
    </source>
</evidence>
<accession>A0A3D4VC27</accession>
<feature type="domain" description="Translocation and assembly module TamB C-terminal" evidence="5">
    <location>
        <begin position="1106"/>
        <end position="1426"/>
    </location>
</feature>
<dbReference type="GO" id="GO:0097347">
    <property type="term" value="C:TAM protein secretion complex"/>
    <property type="evidence" value="ECO:0007669"/>
    <property type="project" value="TreeGrafter"/>
</dbReference>
<dbReference type="GO" id="GO:0009306">
    <property type="term" value="P:protein secretion"/>
    <property type="evidence" value="ECO:0007669"/>
    <property type="project" value="InterPro"/>
</dbReference>
<dbReference type="GO" id="GO:0005886">
    <property type="term" value="C:plasma membrane"/>
    <property type="evidence" value="ECO:0007669"/>
    <property type="project" value="InterPro"/>
</dbReference>
<proteinExistence type="predicted"/>
<reference evidence="6 7" key="1">
    <citation type="journal article" date="2018" name="Nat. Biotechnol.">
        <title>A standardized bacterial taxonomy based on genome phylogeny substantially revises the tree of life.</title>
        <authorList>
            <person name="Parks D.H."/>
            <person name="Chuvochina M."/>
            <person name="Waite D.W."/>
            <person name="Rinke C."/>
            <person name="Skarshewski A."/>
            <person name="Chaumeil P.A."/>
            <person name="Hugenholtz P."/>
        </authorList>
    </citation>
    <scope>NUCLEOTIDE SEQUENCE [LARGE SCALE GENOMIC DNA]</scope>
    <source>
        <strain evidence="6">UBA8844</strain>
    </source>
</reference>
<keyword evidence="2" id="KW-0812">Transmembrane</keyword>
<organism evidence="6 7">
    <name type="scientific">Gemmatimonas aurantiaca</name>
    <dbReference type="NCBI Taxonomy" id="173480"/>
    <lineage>
        <taxon>Bacteria</taxon>
        <taxon>Pseudomonadati</taxon>
        <taxon>Gemmatimonadota</taxon>
        <taxon>Gemmatimonadia</taxon>
        <taxon>Gemmatimonadales</taxon>
        <taxon>Gemmatimonadaceae</taxon>
        <taxon>Gemmatimonas</taxon>
    </lineage>
</organism>
<keyword evidence="4" id="KW-0472">Membrane</keyword>
<evidence type="ECO:0000259" key="5">
    <source>
        <dbReference type="Pfam" id="PF04357"/>
    </source>
</evidence>
<comment type="caution">
    <text evidence="6">The sequence shown here is derived from an EMBL/GenBank/DDBJ whole genome shotgun (WGS) entry which is preliminary data.</text>
</comment>
<dbReference type="Pfam" id="PF04357">
    <property type="entry name" value="TamB"/>
    <property type="match status" value="1"/>
</dbReference>
<dbReference type="OMA" id="NDARITV"/>
<comment type="subcellular location">
    <subcellularLocation>
        <location evidence="1">Membrane</location>
        <topology evidence="1">Single-pass membrane protein</topology>
    </subcellularLocation>
</comment>
<dbReference type="Proteomes" id="UP000264071">
    <property type="component" value="Unassembled WGS sequence"/>
</dbReference>
<name>A0A3D4VC27_9BACT</name>
<evidence type="ECO:0000313" key="7">
    <source>
        <dbReference type="Proteomes" id="UP000264071"/>
    </source>
</evidence>
<evidence type="ECO:0000256" key="2">
    <source>
        <dbReference type="ARBA" id="ARBA00022692"/>
    </source>
</evidence>
<protein>
    <submittedName>
        <fullName evidence="6">Translocation/assembly module TamB</fullName>
    </submittedName>
</protein>
<evidence type="ECO:0000256" key="1">
    <source>
        <dbReference type="ARBA" id="ARBA00004167"/>
    </source>
</evidence>
<gene>
    <name evidence="6" type="ORF">DGD08_15885</name>
</gene>
<dbReference type="InterPro" id="IPR007452">
    <property type="entry name" value="TamB_C"/>
</dbReference>
<evidence type="ECO:0000256" key="4">
    <source>
        <dbReference type="ARBA" id="ARBA00023136"/>
    </source>
</evidence>
<evidence type="ECO:0000256" key="3">
    <source>
        <dbReference type="ARBA" id="ARBA00022989"/>
    </source>
</evidence>
<dbReference type="EMBL" id="DPIY01000011">
    <property type="protein sequence ID" value="HCT58686.1"/>
    <property type="molecule type" value="Genomic_DNA"/>
</dbReference>
<dbReference type="PANTHER" id="PTHR36985">
    <property type="entry name" value="TRANSLOCATION AND ASSEMBLY MODULE SUBUNIT TAMB"/>
    <property type="match status" value="1"/>
</dbReference>
<keyword evidence="3" id="KW-1133">Transmembrane helix</keyword>
<sequence>MAPRRRTIVLGTATVLLTLLVAVIGGIVALTQTDRGRAIILRAVLPAARAAIPGRLYVGKIGGTLFTDITIDSIDLRTPDGTPFLSTGRVRVTYDPRDLLDFRVIVRSLEVDRPQVTLVDYGDDDWNWKRALRKRAPRPSMNPGRLGRYIVVDTATLNELTFVAKLPWALSDTLRGAQRDSALTYNLTRLDMDVLREDDRYVKVYRFLRGNVALGRSRIADPDSAGLRFDVKRLDVMWDYPPIWFKDLSGDVRKVGDTLWVDSAKFALPGSVARGGAKVVWGSDLPVRYDVGLQLDTVSMTDIAWLDETIPHSGGGRAHLTIRNDPRNLAIIEYIIRNMDANALQSRIRGDMTWGVGGPVVRLTGVNLDMQPAHTDLLQWMNGEPFPYDWKGKITGKLVASGGYVTDWAVESATFAFADEHVPGAVSRGRATGKLNLYTPAEAILKGVELTLDTLDFRTPRFVNPMFAELNGFARGRVRLDSLWYDASFTDADIELVDGPGQSSRFTGSGHYTLVPEGTWFDVDLQALPLSYTTLSRSYPNLPLRGAAVGRITARGMADKFEVQTTLAGEGGELAFTGLADALDPTIGAFGSWRLRGANLQSLFGDNRYPVTTLSMAGTVHMEGEVLSTMRGPLSATVDQFSRIADARVFGGTAAFRFDSGHVFIDTLAVESSALRLTARGGLGLDQSRRDSVHFTVQIDSLGGLRPWLSATGTDSARALVLPSDTLRGTAELMGSLFGSIDTLDTRGLDVDLRADISGLVVATSRAQRANVDARVEDVLRAANGTVMFTADSAYVAGIDVSAATARSTLRGGLADRFTVAMRTPSESRVVIGGGVSRRGDSTEVRLDTLTIRVDSGFARPRGFSLVTPATLRLMPGSLGALDSLVLQHTDTGRIALHGAVAAGGVVEGTVNADRVPLGDFGRLLRTNAITRGTADLQLAVSGTKERPRLDGTVGLRDAVVGRVRFGDLSARAHYDSLRLMLAGALRVDGAPTLQATASLPLDLALVSSRQRRLDEPLSGRIVSERTNLALLESLFPDVTHAAGTLETDVQLTGTWDRPRLRGQLRVDSAALTLANLGIRLEQAYADVGLAGDSVLIRRFGARSGTANDSLGVSGLIGITEIARPSFELRLAANNFLAIDKPRTASLTISTPIPISLSGNTDAPLVRGAVRIDRGRVYISQLAQRRALDLNDNFDVIDTTRFGVNGLLPSAPNALMQNLQLEDVRIGIGDDVWLRSPEANLKLGGQLRVTRSVSREGRGTRLALADSLTVDRGTYQLNLGIARPGFEVERGLVRFFGDPDLEPSLDITALHTVRETRANSNRQDVRIRVNIGGTINRPTLALVSADNPPLPESDMLSYLVTGEPAYALLGTPYAEQGATLALRLAGSYLSSRLAGGRFDVVQVEPTALSPGDAQNLRANGLGILASTRVGVGGQVARNTYLTFSTGLCGLAPQTGSGDALSLFAEGLGVKVERRFDRGMSVALGLEPASSAQACGRLGISRTFQQTPPQIGIDFFRYWTF</sequence>
<dbReference type="PANTHER" id="PTHR36985:SF1">
    <property type="entry name" value="TRANSLOCATION AND ASSEMBLY MODULE SUBUNIT TAMB"/>
    <property type="match status" value="1"/>
</dbReference>